<feature type="region of interest" description="Disordered" evidence="1">
    <location>
        <begin position="1"/>
        <end position="44"/>
    </location>
</feature>
<evidence type="ECO:0000256" key="1">
    <source>
        <dbReference type="SAM" id="MobiDB-lite"/>
    </source>
</evidence>
<gene>
    <name evidence="2" type="ORF">HMN09_01395100</name>
</gene>
<dbReference type="EMBL" id="JACAZE010000035">
    <property type="protein sequence ID" value="KAF7288426.1"/>
    <property type="molecule type" value="Genomic_DNA"/>
</dbReference>
<name>A0A8H6RWX7_MYCCL</name>
<dbReference type="Proteomes" id="UP000613580">
    <property type="component" value="Unassembled WGS sequence"/>
</dbReference>
<evidence type="ECO:0000313" key="2">
    <source>
        <dbReference type="EMBL" id="KAF7288426.1"/>
    </source>
</evidence>
<accession>A0A8H6RWX7</accession>
<organism evidence="2 3">
    <name type="scientific">Mycena chlorophos</name>
    <name type="common">Agaric fungus</name>
    <name type="synonym">Agaricus chlorophos</name>
    <dbReference type="NCBI Taxonomy" id="658473"/>
    <lineage>
        <taxon>Eukaryota</taxon>
        <taxon>Fungi</taxon>
        <taxon>Dikarya</taxon>
        <taxon>Basidiomycota</taxon>
        <taxon>Agaricomycotina</taxon>
        <taxon>Agaricomycetes</taxon>
        <taxon>Agaricomycetidae</taxon>
        <taxon>Agaricales</taxon>
        <taxon>Marasmiineae</taxon>
        <taxon>Mycenaceae</taxon>
        <taxon>Mycena</taxon>
    </lineage>
</organism>
<keyword evidence="3" id="KW-1185">Reference proteome</keyword>
<proteinExistence type="predicted"/>
<evidence type="ECO:0000313" key="3">
    <source>
        <dbReference type="Proteomes" id="UP000613580"/>
    </source>
</evidence>
<reference evidence="2" key="1">
    <citation type="submission" date="2020-05" db="EMBL/GenBank/DDBJ databases">
        <title>Mycena genomes resolve the evolution of fungal bioluminescence.</title>
        <authorList>
            <person name="Tsai I.J."/>
        </authorList>
    </citation>
    <scope>NUCLEOTIDE SEQUENCE</scope>
    <source>
        <strain evidence="2">110903Hualien_Pintung</strain>
    </source>
</reference>
<protein>
    <submittedName>
        <fullName evidence="2">Uncharacterized protein</fullName>
    </submittedName>
</protein>
<comment type="caution">
    <text evidence="2">The sequence shown here is derived from an EMBL/GenBank/DDBJ whole genome shotgun (WGS) entry which is preliminary data.</text>
</comment>
<dbReference type="AlphaFoldDB" id="A0A8H6RWX7"/>
<sequence>MRASSESGGGSARETWHRTPKSTGMPFPTVASQQLRRAAPPPSLVRTREDTNIASYSAGAGGAGLPTTARIRFRKVFVAKTTRTRLYTHFSLERQCLLSTAPGRPSRILLPSHTSDTGTIQSRRQRHIQRAHQLAPSFQNHKTPCQTSAGAIPAALRCSGRPQAHSARRPPSTTLRCRLRDADNPALGRSSWEIR</sequence>